<dbReference type="Gene3D" id="1.25.10.10">
    <property type="entry name" value="Leucine-rich Repeat Variant"/>
    <property type="match status" value="1"/>
</dbReference>
<dbReference type="AlphaFoldDB" id="A0AAU8MXD4"/>
<evidence type="ECO:0000313" key="1">
    <source>
        <dbReference type="EMBL" id="XCO77262.1"/>
    </source>
</evidence>
<evidence type="ECO:0008006" key="2">
    <source>
        <dbReference type="Google" id="ProtNLM"/>
    </source>
</evidence>
<protein>
    <recommendedName>
        <fullName evidence="2">HEAT repeat domain-containing protein</fullName>
    </recommendedName>
</protein>
<proteinExistence type="predicted"/>
<dbReference type="EMBL" id="CP159925">
    <property type="protein sequence ID" value="XCO77262.1"/>
    <property type="molecule type" value="Genomic_DNA"/>
</dbReference>
<sequence>MSPRRFGFALLAALAAGIGIGRLLPRGDASTGATAATVAATPAAAASPGPVRVPQAPSFATAPVAARGSEDLDRAIRRAAQDPAHLRELLREYAFAADLDRRGALLAVLQGVANDEVLQAGRRLAGDPDPAVRDQGYALLRAFPLDRAEARAAIADGLQRETDPALLAQLLGGLEPAVLADEDAAPLLERAVALTGHTDPAVRAGAVLQSARWNRSGDSAALLERALLDPAADVRAAAVAGIEASGARTPRLRDALLDLAGDARIATEQRRAALFALQRFALDRADYALYRQAEAGIAAAEAERDAAAMPH</sequence>
<dbReference type="InterPro" id="IPR011989">
    <property type="entry name" value="ARM-like"/>
</dbReference>
<dbReference type="InterPro" id="IPR016024">
    <property type="entry name" value="ARM-type_fold"/>
</dbReference>
<organism evidence="1">
    <name type="scientific">Lysobacter firmicutimachus</name>
    <dbReference type="NCBI Taxonomy" id="1792846"/>
    <lineage>
        <taxon>Bacteria</taxon>
        <taxon>Pseudomonadati</taxon>
        <taxon>Pseudomonadota</taxon>
        <taxon>Gammaproteobacteria</taxon>
        <taxon>Lysobacterales</taxon>
        <taxon>Lysobacteraceae</taxon>
        <taxon>Lysobacter</taxon>
    </lineage>
</organism>
<accession>A0AAU8MXD4</accession>
<dbReference type="SUPFAM" id="SSF48371">
    <property type="entry name" value="ARM repeat"/>
    <property type="match status" value="1"/>
</dbReference>
<dbReference type="RefSeq" id="WP_363800601.1">
    <property type="nucleotide sequence ID" value="NZ_CP159925.1"/>
</dbReference>
<gene>
    <name evidence="1" type="ORF">ABU614_10915</name>
</gene>
<name>A0AAU8MXD4_9GAMM</name>
<reference evidence="1" key="1">
    <citation type="submission" date="2024-06" db="EMBL/GenBank/DDBJ databases">
        <authorList>
            <person name="Li S."/>
        </authorList>
    </citation>
    <scope>NUCLEOTIDE SEQUENCE</scope>
    <source>
        <strain evidence="1">SR10</strain>
    </source>
</reference>